<dbReference type="Proteomes" id="UP000270296">
    <property type="component" value="Unassembled WGS sequence"/>
</dbReference>
<dbReference type="EMBL" id="UZAM01009235">
    <property type="protein sequence ID" value="VDP08271.1"/>
    <property type="molecule type" value="Genomic_DNA"/>
</dbReference>
<gene>
    <name evidence="2" type="ORF">SBAD_LOCUS5774</name>
</gene>
<evidence type="ECO:0000313" key="2">
    <source>
        <dbReference type="EMBL" id="VDP08271.1"/>
    </source>
</evidence>
<accession>A0A183IQ77</accession>
<proteinExistence type="predicted"/>
<sequence>MALNTDQTPDGRGVVLFNGEVILIYTKTVNFELQSSNSAVTGKRKGPLYLTSHRIIFTNKNQSDSFKSFSMPFHCLRDVKVEQPVFGANFLKGVVLAQPNGNWEGTATFKLTFDEGGCIEFGQAMLHSVEQGKFVQSFAAPPPYVAPLGGCFCPPPAYYTCQGGVYNGVSVPAAAFPDMPPAHLIDDP</sequence>
<organism evidence="4">
    <name type="scientific">Soboliphyme baturini</name>
    <dbReference type="NCBI Taxonomy" id="241478"/>
    <lineage>
        <taxon>Eukaryota</taxon>
        <taxon>Metazoa</taxon>
        <taxon>Ecdysozoa</taxon>
        <taxon>Nematoda</taxon>
        <taxon>Enoplea</taxon>
        <taxon>Dorylaimia</taxon>
        <taxon>Dioctophymatida</taxon>
        <taxon>Dioctophymatoidea</taxon>
        <taxon>Soboliphymatidae</taxon>
        <taxon>Soboliphyme</taxon>
    </lineage>
</organism>
<dbReference type="Gene3D" id="2.30.29.30">
    <property type="entry name" value="Pleckstrin-homology domain (PH domain)/Phosphotyrosine-binding domain (PTB)"/>
    <property type="match status" value="1"/>
</dbReference>
<reference evidence="4" key="1">
    <citation type="submission" date="2016-06" db="UniProtKB">
        <authorList>
            <consortium name="WormBaseParasite"/>
        </authorList>
    </citation>
    <scope>IDENTIFICATION</scope>
</reference>
<reference evidence="2 3" key="2">
    <citation type="submission" date="2018-11" db="EMBL/GenBank/DDBJ databases">
        <authorList>
            <consortium name="Pathogen Informatics"/>
        </authorList>
    </citation>
    <scope>NUCLEOTIDE SEQUENCE [LARGE SCALE GENOMIC DNA]</scope>
</reference>
<dbReference type="GO" id="GO:0005634">
    <property type="term" value="C:nucleus"/>
    <property type="evidence" value="ECO:0007669"/>
    <property type="project" value="TreeGrafter"/>
</dbReference>
<dbReference type="GO" id="GO:0003713">
    <property type="term" value="F:transcription coactivator activity"/>
    <property type="evidence" value="ECO:0007669"/>
    <property type="project" value="InterPro"/>
</dbReference>
<evidence type="ECO:0000313" key="4">
    <source>
        <dbReference type="WBParaSite" id="SBAD_0000600201-mRNA-1"/>
    </source>
</evidence>
<keyword evidence="3" id="KW-1185">Reference proteome</keyword>
<dbReference type="PANTHER" id="PTHR31606">
    <property type="entry name" value="WW DOMAIN BINDING PROTEIN 2, ISOFORM E"/>
    <property type="match status" value="1"/>
</dbReference>
<evidence type="ECO:0000259" key="1">
    <source>
        <dbReference type="Pfam" id="PF02893"/>
    </source>
</evidence>
<name>A0A183IQ77_9BILA</name>
<dbReference type="SUPFAM" id="SSF50729">
    <property type="entry name" value="PH domain-like"/>
    <property type="match status" value="1"/>
</dbReference>
<dbReference type="InterPro" id="IPR004182">
    <property type="entry name" value="GRAM"/>
</dbReference>
<dbReference type="OrthoDB" id="1259151at2759"/>
<dbReference type="AlphaFoldDB" id="A0A183IQ77"/>
<dbReference type="InterPro" id="IPR044852">
    <property type="entry name" value="WBP2-like"/>
</dbReference>
<feature type="domain" description="GRAM" evidence="1">
    <location>
        <begin position="36"/>
        <end position="129"/>
    </location>
</feature>
<evidence type="ECO:0000313" key="3">
    <source>
        <dbReference type="Proteomes" id="UP000270296"/>
    </source>
</evidence>
<dbReference type="InterPro" id="IPR011993">
    <property type="entry name" value="PH-like_dom_sf"/>
</dbReference>
<dbReference type="WBParaSite" id="SBAD_0000600201-mRNA-1">
    <property type="protein sequence ID" value="SBAD_0000600201-mRNA-1"/>
    <property type="gene ID" value="SBAD_0000600201"/>
</dbReference>
<dbReference type="GO" id="GO:0031490">
    <property type="term" value="F:chromatin DNA binding"/>
    <property type="evidence" value="ECO:0007669"/>
    <property type="project" value="TreeGrafter"/>
</dbReference>
<dbReference type="PANTHER" id="PTHR31606:SF1">
    <property type="entry name" value="WW DOMAIN BINDING PROTEIN 2, ISOFORM E"/>
    <property type="match status" value="1"/>
</dbReference>
<dbReference type="Pfam" id="PF02893">
    <property type="entry name" value="GRAM"/>
    <property type="match status" value="1"/>
</dbReference>
<protein>
    <submittedName>
        <fullName evidence="4">GRAM domain-containing protein</fullName>
    </submittedName>
</protein>
<dbReference type="CDD" id="cd13214">
    <property type="entry name" value="PH-GRAM_WBP2"/>
    <property type="match status" value="1"/>
</dbReference>